<evidence type="ECO:0000313" key="5">
    <source>
        <dbReference type="EMBL" id="NEN51793.1"/>
    </source>
</evidence>
<keyword evidence="4" id="KW-0969">Cilium</keyword>
<name>A0A6P0EV42_9ACTN</name>
<dbReference type="Proteomes" id="UP000471152">
    <property type="component" value="Unassembled WGS sequence"/>
</dbReference>
<keyword evidence="6" id="KW-1185">Reference proteome</keyword>
<gene>
    <name evidence="5" type="ORF">G3R41_12745</name>
    <name evidence="4" type="ORF">GCU67_12090</name>
</gene>
<dbReference type="Pfam" id="PF03963">
    <property type="entry name" value="FlgD"/>
    <property type="match status" value="1"/>
</dbReference>
<feature type="region of interest" description="Disordered" evidence="3">
    <location>
        <begin position="1"/>
        <end position="22"/>
    </location>
</feature>
<keyword evidence="4" id="KW-0282">Flagellum</keyword>
<comment type="caution">
    <text evidence="4">The sequence shown here is derived from an EMBL/GenBank/DDBJ whole genome shotgun (WGS) entry which is preliminary data.</text>
</comment>
<proteinExistence type="inferred from homology"/>
<evidence type="ECO:0000256" key="2">
    <source>
        <dbReference type="ARBA" id="ARBA00022795"/>
    </source>
</evidence>
<dbReference type="RefSeq" id="WP_163611468.1">
    <property type="nucleotide sequence ID" value="NZ_JAAGWB010000035.1"/>
</dbReference>
<reference evidence="5 7" key="2">
    <citation type="submission" date="2020-02" db="EMBL/GenBank/DDBJ databases">
        <title>The WGS of Modestobacter muralis DSM 100205.</title>
        <authorList>
            <person name="Jiang Z."/>
        </authorList>
    </citation>
    <scope>NUCLEOTIDE SEQUENCE [LARGE SCALE GENOMIC DNA]</scope>
    <source>
        <strain evidence="5 7">DSM 100205</strain>
    </source>
</reference>
<sequence>MTTPIAGTVGTPTQTASPTADRADQMGKDTFLKLLVAQMRYQDPSNPTSSSEFMAQTATFTQVEKLEEIASQNAELLTLQRSLSAGALVGKHVAYTDDTGATITGAVSSVLVAAGTEPRAIVGDKAVPLGRITEITVAEVDTPATTPPASTPATSTTPPAS</sequence>
<evidence type="ECO:0000256" key="1">
    <source>
        <dbReference type="ARBA" id="ARBA00010577"/>
    </source>
</evidence>
<evidence type="ECO:0000313" key="7">
    <source>
        <dbReference type="Proteomes" id="UP000471152"/>
    </source>
</evidence>
<reference evidence="4 6" key="1">
    <citation type="submission" date="2020-01" db="EMBL/GenBank/DDBJ databases">
        <title>the WGS Modestobacter muralis CPCC 204518.</title>
        <authorList>
            <person name="Jiang Z."/>
        </authorList>
    </citation>
    <scope>NUCLEOTIDE SEQUENCE [LARGE SCALE GENOMIC DNA]</scope>
    <source>
        <strain evidence="4 6">DSM 100205</strain>
    </source>
</reference>
<protein>
    <submittedName>
        <fullName evidence="4">Flagellar hook capping protein</fullName>
    </submittedName>
</protein>
<feature type="compositionally biased region" description="Low complexity" evidence="3">
    <location>
        <begin position="151"/>
        <end position="161"/>
    </location>
</feature>
<dbReference type="AlphaFoldDB" id="A0A6P0EV42"/>
<keyword evidence="2" id="KW-1005">Bacterial flagellum biogenesis</keyword>
<evidence type="ECO:0000313" key="4">
    <source>
        <dbReference type="EMBL" id="NEK94905.1"/>
    </source>
</evidence>
<dbReference type="InterPro" id="IPR005648">
    <property type="entry name" value="FlgD"/>
</dbReference>
<evidence type="ECO:0000256" key="3">
    <source>
        <dbReference type="SAM" id="MobiDB-lite"/>
    </source>
</evidence>
<dbReference type="EMBL" id="JAAGWB010000035">
    <property type="protein sequence ID" value="NEN51793.1"/>
    <property type="molecule type" value="Genomic_DNA"/>
</dbReference>
<feature type="region of interest" description="Disordered" evidence="3">
    <location>
        <begin position="139"/>
        <end position="161"/>
    </location>
</feature>
<organism evidence="4 6">
    <name type="scientific">Modestobacter muralis</name>
    <dbReference type="NCBI Taxonomy" id="1608614"/>
    <lineage>
        <taxon>Bacteria</taxon>
        <taxon>Bacillati</taxon>
        <taxon>Actinomycetota</taxon>
        <taxon>Actinomycetes</taxon>
        <taxon>Geodermatophilales</taxon>
        <taxon>Geodermatophilaceae</taxon>
        <taxon>Modestobacter</taxon>
    </lineage>
</organism>
<keyword evidence="4" id="KW-0966">Cell projection</keyword>
<evidence type="ECO:0000313" key="6">
    <source>
        <dbReference type="Proteomes" id="UP000468828"/>
    </source>
</evidence>
<dbReference type="EMBL" id="JAAGWH010000033">
    <property type="protein sequence ID" value="NEK94905.1"/>
    <property type="molecule type" value="Genomic_DNA"/>
</dbReference>
<feature type="compositionally biased region" description="Polar residues" evidence="3">
    <location>
        <begin position="1"/>
        <end position="18"/>
    </location>
</feature>
<accession>A0A6P0EV42</accession>
<dbReference type="GO" id="GO:0044781">
    <property type="term" value="P:bacterial-type flagellum organization"/>
    <property type="evidence" value="ECO:0007669"/>
    <property type="project" value="UniProtKB-KW"/>
</dbReference>
<dbReference type="Proteomes" id="UP000468828">
    <property type="component" value="Unassembled WGS sequence"/>
</dbReference>
<comment type="similarity">
    <text evidence="1">Belongs to the FlgD family.</text>
</comment>